<dbReference type="PROSITE" id="PS50949">
    <property type="entry name" value="HTH_GNTR"/>
    <property type="match status" value="1"/>
</dbReference>
<protein>
    <submittedName>
        <fullName evidence="6">GntR family transcriptional regulator of arabinose operon</fullName>
    </submittedName>
</protein>
<dbReference type="InterPro" id="IPR000524">
    <property type="entry name" value="Tscrpt_reg_HTH_GntR"/>
</dbReference>
<dbReference type="PRINTS" id="PR00035">
    <property type="entry name" value="HTHGNTR"/>
</dbReference>
<keyword evidence="4" id="KW-0804">Transcription</keyword>
<dbReference type="RefSeq" id="WP_184745236.1">
    <property type="nucleotide sequence ID" value="NZ_JACHGJ010000002.1"/>
</dbReference>
<dbReference type="AlphaFoldDB" id="A0A841R8Q5"/>
<keyword evidence="3" id="KW-0238">DNA-binding</keyword>
<keyword evidence="2" id="KW-0805">Transcription regulation</keyword>
<dbReference type="Proteomes" id="UP000587760">
    <property type="component" value="Unassembled WGS sequence"/>
</dbReference>
<evidence type="ECO:0000256" key="4">
    <source>
        <dbReference type="ARBA" id="ARBA00023163"/>
    </source>
</evidence>
<proteinExistence type="predicted"/>
<evidence type="ECO:0000259" key="5">
    <source>
        <dbReference type="PROSITE" id="PS50949"/>
    </source>
</evidence>
<evidence type="ECO:0000313" key="6">
    <source>
        <dbReference type="EMBL" id="MBB6479741.1"/>
    </source>
</evidence>
<dbReference type="PANTHER" id="PTHR30146">
    <property type="entry name" value="LACI-RELATED TRANSCRIPTIONAL REPRESSOR"/>
    <property type="match status" value="1"/>
</dbReference>
<dbReference type="GO" id="GO:0000976">
    <property type="term" value="F:transcription cis-regulatory region binding"/>
    <property type="evidence" value="ECO:0007669"/>
    <property type="project" value="TreeGrafter"/>
</dbReference>
<organism evidence="6 7">
    <name type="scientific">Spirochaeta isovalerica</name>
    <dbReference type="NCBI Taxonomy" id="150"/>
    <lineage>
        <taxon>Bacteria</taxon>
        <taxon>Pseudomonadati</taxon>
        <taxon>Spirochaetota</taxon>
        <taxon>Spirochaetia</taxon>
        <taxon>Spirochaetales</taxon>
        <taxon>Spirochaetaceae</taxon>
        <taxon>Spirochaeta</taxon>
    </lineage>
</organism>
<dbReference type="CDD" id="cd01541">
    <property type="entry name" value="PBP1_AraR"/>
    <property type="match status" value="1"/>
</dbReference>
<dbReference type="Gene3D" id="1.10.10.10">
    <property type="entry name" value="Winged helix-like DNA-binding domain superfamily/Winged helix DNA-binding domain"/>
    <property type="match status" value="1"/>
</dbReference>
<evidence type="ECO:0000256" key="2">
    <source>
        <dbReference type="ARBA" id="ARBA00023015"/>
    </source>
</evidence>
<dbReference type="InterPro" id="IPR033532">
    <property type="entry name" value="AraR_ligand_bind_dom"/>
</dbReference>
<gene>
    <name evidence="6" type="ORF">HNR50_001399</name>
</gene>
<keyword evidence="7" id="KW-1185">Reference proteome</keyword>
<dbReference type="Pfam" id="PF00392">
    <property type="entry name" value="GntR"/>
    <property type="match status" value="1"/>
</dbReference>
<name>A0A841R8Q5_9SPIO</name>
<reference evidence="6 7" key="1">
    <citation type="submission" date="2020-08" db="EMBL/GenBank/DDBJ databases">
        <title>Genomic Encyclopedia of Type Strains, Phase IV (KMG-IV): sequencing the most valuable type-strain genomes for metagenomic binning, comparative biology and taxonomic classification.</title>
        <authorList>
            <person name="Goeker M."/>
        </authorList>
    </citation>
    <scope>NUCLEOTIDE SEQUENCE [LARGE SCALE GENOMIC DNA]</scope>
    <source>
        <strain evidence="6 7">DSM 2461</strain>
    </source>
</reference>
<dbReference type="Pfam" id="PF13377">
    <property type="entry name" value="Peripla_BP_3"/>
    <property type="match status" value="1"/>
</dbReference>
<dbReference type="Gene3D" id="3.40.50.2300">
    <property type="match status" value="2"/>
</dbReference>
<sequence>MKKYERIAQWVRDEIAAGNLHPGDKLPSENELTQQFQVSRNAVRQAIDLLNSEGITETMKGIGTFCRSKSVNGEGSRNIGFVCFFTDSYIFPRIIKGCSQVLYKEGYQLMLNQSEYDLEREREILETLRDKKVEGIIIEPVFSGKGKSNMDLLLSINEQGIPIFLMDNQYPLPRFSSITMDDRKAGYEAAKYLWEMGHREIGIFYQKDYLTKMRRREGALEFLSEQGVSPEEILQVGLTGQGEKSTAWEMAERFFETPRMPTAVICTNDEEALKLIGRASEKGIRVPEDLSVISFDNSEMAQMEQISLTSFEHPGAYIGHLAAKLLLEQISNPELGIITNSVIEPRLIRRKSVRKLYK</sequence>
<evidence type="ECO:0000256" key="3">
    <source>
        <dbReference type="ARBA" id="ARBA00023125"/>
    </source>
</evidence>
<feature type="domain" description="HTH gntR-type" evidence="5">
    <location>
        <begin position="1"/>
        <end position="69"/>
    </location>
</feature>
<dbReference type="InterPro" id="IPR046335">
    <property type="entry name" value="LacI/GalR-like_sensor"/>
</dbReference>
<evidence type="ECO:0000256" key="1">
    <source>
        <dbReference type="ARBA" id="ARBA00022491"/>
    </source>
</evidence>
<dbReference type="CDD" id="cd07377">
    <property type="entry name" value="WHTH_GntR"/>
    <property type="match status" value="1"/>
</dbReference>
<dbReference type="InterPro" id="IPR028082">
    <property type="entry name" value="Peripla_BP_I"/>
</dbReference>
<dbReference type="SMART" id="SM00345">
    <property type="entry name" value="HTH_GNTR"/>
    <property type="match status" value="1"/>
</dbReference>
<dbReference type="PANTHER" id="PTHR30146:SF148">
    <property type="entry name" value="HTH-TYPE TRANSCRIPTIONAL REPRESSOR PURR-RELATED"/>
    <property type="match status" value="1"/>
</dbReference>
<comment type="caution">
    <text evidence="6">The sequence shown here is derived from an EMBL/GenBank/DDBJ whole genome shotgun (WGS) entry which is preliminary data.</text>
</comment>
<dbReference type="InterPro" id="IPR036390">
    <property type="entry name" value="WH_DNA-bd_sf"/>
</dbReference>
<dbReference type="GO" id="GO:0003700">
    <property type="term" value="F:DNA-binding transcription factor activity"/>
    <property type="evidence" value="ECO:0007669"/>
    <property type="project" value="InterPro"/>
</dbReference>
<dbReference type="SUPFAM" id="SSF46785">
    <property type="entry name" value="Winged helix' DNA-binding domain"/>
    <property type="match status" value="1"/>
</dbReference>
<dbReference type="InterPro" id="IPR036388">
    <property type="entry name" value="WH-like_DNA-bd_sf"/>
</dbReference>
<dbReference type="EMBL" id="JACHGJ010000002">
    <property type="protein sequence ID" value="MBB6479741.1"/>
    <property type="molecule type" value="Genomic_DNA"/>
</dbReference>
<keyword evidence="1" id="KW-0678">Repressor</keyword>
<accession>A0A841R8Q5</accession>
<evidence type="ECO:0000313" key="7">
    <source>
        <dbReference type="Proteomes" id="UP000587760"/>
    </source>
</evidence>
<dbReference type="SUPFAM" id="SSF53822">
    <property type="entry name" value="Periplasmic binding protein-like I"/>
    <property type="match status" value="1"/>
</dbReference>